<keyword evidence="5" id="KW-1185">Reference proteome</keyword>
<dbReference type="RefSeq" id="WP_197997332.1">
    <property type="nucleotide sequence ID" value="NZ_CP037421.1"/>
</dbReference>
<dbReference type="InterPro" id="IPR051398">
    <property type="entry name" value="Polysacch_Deacetylase"/>
</dbReference>
<evidence type="ECO:0000256" key="2">
    <source>
        <dbReference type="ARBA" id="ARBA00022729"/>
    </source>
</evidence>
<accession>A0A517QCJ7</accession>
<dbReference type="InterPro" id="IPR002509">
    <property type="entry name" value="NODB_dom"/>
</dbReference>
<dbReference type="PANTHER" id="PTHR34216">
    <property type="match status" value="1"/>
</dbReference>
<evidence type="ECO:0000259" key="3">
    <source>
        <dbReference type="PROSITE" id="PS51677"/>
    </source>
</evidence>
<dbReference type="GO" id="GO:0005975">
    <property type="term" value="P:carbohydrate metabolic process"/>
    <property type="evidence" value="ECO:0007669"/>
    <property type="project" value="InterPro"/>
</dbReference>
<evidence type="ECO:0000313" key="5">
    <source>
        <dbReference type="Proteomes" id="UP000315647"/>
    </source>
</evidence>
<sequence length="349" mass="40136">MSKKELLARALDWTGMNLLARNTPVWNGLIVLNYHRIGDWQNSLFDHDLWSASAEDFEKQLRFLTLNFDLIRIHELEHVLKQPRGRYVLITFDDGYRDNYEWAFPLLRAYNSPATFFLTTGFLDDRKMAWWDEISWMVRSASKGTLKAEPWFDLELSLEPEQASQTIKSLLQIYKSLPGEQTADFMNALAEVTGTGRCPAEIADQVWMDWEMVREMSEAGMDLGGHTVNHPVLANHPEETQQHEVSHCKHRIETEINRSISAFSYPVGAQHSFNQLTRECLEQAGYRWGFSYYGGYTSLGSHDPWDLPRIAIESENPAALFRSSVSFPQVFSQKKVYTNTPSPSTPTSE</sequence>
<evidence type="ECO:0000256" key="1">
    <source>
        <dbReference type="ARBA" id="ARBA00004613"/>
    </source>
</evidence>
<dbReference type="GO" id="GO:0016810">
    <property type="term" value="F:hydrolase activity, acting on carbon-nitrogen (but not peptide) bonds"/>
    <property type="evidence" value="ECO:0007669"/>
    <property type="project" value="InterPro"/>
</dbReference>
<comment type="subcellular location">
    <subcellularLocation>
        <location evidence="1">Secreted</location>
    </subcellularLocation>
</comment>
<dbReference type="PANTHER" id="PTHR34216:SF3">
    <property type="entry name" value="POLY-BETA-1,6-N-ACETYL-D-GLUCOSAMINE N-DEACETYLASE"/>
    <property type="match status" value="1"/>
</dbReference>
<dbReference type="Pfam" id="PF01522">
    <property type="entry name" value="Polysacc_deac_1"/>
    <property type="match status" value="1"/>
</dbReference>
<feature type="domain" description="NodB homology" evidence="3">
    <location>
        <begin position="86"/>
        <end position="349"/>
    </location>
</feature>
<name>A0A517QCJ7_9PLAN</name>
<dbReference type="EMBL" id="CP037421">
    <property type="protein sequence ID" value="QDT29342.1"/>
    <property type="molecule type" value="Genomic_DNA"/>
</dbReference>
<dbReference type="InterPro" id="IPR011330">
    <property type="entry name" value="Glyco_hydro/deAcase_b/a-brl"/>
</dbReference>
<dbReference type="Proteomes" id="UP000315647">
    <property type="component" value="Chromosome"/>
</dbReference>
<dbReference type="Gene3D" id="3.20.20.370">
    <property type="entry name" value="Glycoside hydrolase/deacetylase"/>
    <property type="match status" value="1"/>
</dbReference>
<evidence type="ECO:0000313" key="4">
    <source>
        <dbReference type="EMBL" id="QDT29342.1"/>
    </source>
</evidence>
<proteinExistence type="predicted"/>
<dbReference type="AlphaFoldDB" id="A0A517QCJ7"/>
<dbReference type="CDD" id="cd10918">
    <property type="entry name" value="CE4_NodB_like_5s_6s"/>
    <property type="match status" value="1"/>
</dbReference>
<protein>
    <submittedName>
        <fullName evidence="4">Polysaccharide deacetylase</fullName>
    </submittedName>
</protein>
<dbReference type="SUPFAM" id="SSF88713">
    <property type="entry name" value="Glycoside hydrolase/deacetylase"/>
    <property type="match status" value="1"/>
</dbReference>
<gene>
    <name evidence="4" type="ORF">Enr10x_46940</name>
</gene>
<organism evidence="4 5">
    <name type="scientific">Gimesia panareensis</name>
    <dbReference type="NCBI Taxonomy" id="2527978"/>
    <lineage>
        <taxon>Bacteria</taxon>
        <taxon>Pseudomonadati</taxon>
        <taxon>Planctomycetota</taxon>
        <taxon>Planctomycetia</taxon>
        <taxon>Planctomycetales</taxon>
        <taxon>Planctomycetaceae</taxon>
        <taxon>Gimesia</taxon>
    </lineage>
</organism>
<keyword evidence="2" id="KW-0732">Signal</keyword>
<reference evidence="4 5" key="1">
    <citation type="submission" date="2019-03" db="EMBL/GenBank/DDBJ databases">
        <title>Deep-cultivation of Planctomycetes and their phenomic and genomic characterization uncovers novel biology.</title>
        <authorList>
            <person name="Wiegand S."/>
            <person name="Jogler M."/>
            <person name="Boedeker C."/>
            <person name="Pinto D."/>
            <person name="Vollmers J."/>
            <person name="Rivas-Marin E."/>
            <person name="Kohn T."/>
            <person name="Peeters S.H."/>
            <person name="Heuer A."/>
            <person name="Rast P."/>
            <person name="Oberbeckmann S."/>
            <person name="Bunk B."/>
            <person name="Jeske O."/>
            <person name="Meyerdierks A."/>
            <person name="Storesund J.E."/>
            <person name="Kallscheuer N."/>
            <person name="Luecker S."/>
            <person name="Lage O.M."/>
            <person name="Pohl T."/>
            <person name="Merkel B.J."/>
            <person name="Hornburger P."/>
            <person name="Mueller R.-W."/>
            <person name="Bruemmer F."/>
            <person name="Labrenz M."/>
            <person name="Spormann A.M."/>
            <person name="Op den Camp H."/>
            <person name="Overmann J."/>
            <person name="Amann R."/>
            <person name="Jetten M.S.M."/>
            <person name="Mascher T."/>
            <person name="Medema M.H."/>
            <person name="Devos D.P."/>
            <person name="Kaster A.-K."/>
            <person name="Ovreas L."/>
            <person name="Rohde M."/>
            <person name="Galperin M.Y."/>
            <person name="Jogler C."/>
        </authorList>
    </citation>
    <scope>NUCLEOTIDE SEQUENCE [LARGE SCALE GENOMIC DNA]</scope>
    <source>
        <strain evidence="4 5">Enr10</strain>
    </source>
</reference>
<dbReference type="GO" id="GO:0005576">
    <property type="term" value="C:extracellular region"/>
    <property type="evidence" value="ECO:0007669"/>
    <property type="project" value="UniProtKB-SubCell"/>
</dbReference>
<dbReference type="PROSITE" id="PS51677">
    <property type="entry name" value="NODB"/>
    <property type="match status" value="1"/>
</dbReference>